<dbReference type="PANTHER" id="PTHR15004">
    <property type="entry name" value="GLUTAMYL-TRNA(GLN) AMIDOTRANSFERASE SUBUNIT C, MITOCHONDRIAL"/>
    <property type="match status" value="1"/>
</dbReference>
<evidence type="ECO:0000256" key="4">
    <source>
        <dbReference type="ARBA" id="ARBA00047380"/>
    </source>
</evidence>
<evidence type="ECO:0000256" key="1">
    <source>
        <dbReference type="ARBA" id="ARBA00010757"/>
    </source>
</evidence>
<name>A0A1Y2T6H3_SYMTR</name>
<keyword evidence="7" id="KW-0808">Transferase</keyword>
<keyword evidence="6" id="KW-0436">Ligase</keyword>
<sequence>MAVTRDEIQRVARLARLSLSEEEIETFAEQLNRILEHVERINRLDVADVPPTYHGVALQHPFREDKPLPSLDREAVLALAPEAEAGCYKVPKITEG</sequence>
<reference evidence="8" key="1">
    <citation type="submission" date="2016-04" db="EMBL/GenBank/DDBJ databases">
        <authorList>
            <person name="Antunes L.P."/>
            <person name="Martins L.F."/>
            <person name="Pereira R.V."/>
            <person name="Thomas A.M."/>
            <person name="Barbosa D."/>
            <person name="Nascimento L."/>
            <person name="Silva G.M."/>
            <person name="Condomitti G.W."/>
            <person name="Digiampietri L.A."/>
            <person name="Lombardi K.C."/>
            <person name="Ramos P.L."/>
            <person name="Quaggio R.B."/>
            <person name="Oliveira J.C."/>
            <person name="Pascon R.C."/>
            <person name="Cruz J.B."/>
            <person name="Silva A.M."/>
            <person name="Setubal J.C."/>
        </authorList>
    </citation>
    <scope>NUCLEOTIDE SEQUENCE [LARGE SCALE GENOMIC DNA]</scope>
</reference>
<dbReference type="Proteomes" id="UP000194267">
    <property type="component" value="Unassembled WGS sequence"/>
</dbReference>
<protein>
    <recommendedName>
        <fullName evidence="6">Aspartyl/glutamyl-tRNA(Asn/Gln) amidotransferase subunit C</fullName>
        <shortName evidence="6">Asp/Glu-ADT subunit C</shortName>
        <ecNumber evidence="6">6.3.5.-</ecNumber>
    </recommendedName>
</protein>
<gene>
    <name evidence="6 7" type="primary">gatC</name>
    <name evidence="7" type="ORF">A6D92_13145</name>
</gene>
<dbReference type="InterPro" id="IPR036113">
    <property type="entry name" value="Asp/Glu-ADT_sf_sub_c"/>
</dbReference>
<comment type="function">
    <text evidence="3 6">Allows the formation of correctly charged Asn-tRNA(Asn) or Gln-tRNA(Gln) through the transamidation of misacylated Asp-tRNA(Asn) or Glu-tRNA(Gln) in organisms which lack either or both of asparaginyl-tRNA or glutaminyl-tRNA synthetases. The reaction takes place in the presence of glutamine and ATP through an activated phospho-Asp-tRNA(Asn) or phospho-Glu-tRNA(Gln).</text>
</comment>
<dbReference type="SUPFAM" id="SSF141000">
    <property type="entry name" value="Glu-tRNAGln amidotransferase C subunit"/>
    <property type="match status" value="1"/>
</dbReference>
<proteinExistence type="inferred from homology"/>
<comment type="subunit">
    <text evidence="2 6">Heterotrimer of A, B and C subunits.</text>
</comment>
<dbReference type="GO" id="GO:0050567">
    <property type="term" value="F:glutaminyl-tRNA synthase (glutamine-hydrolyzing) activity"/>
    <property type="evidence" value="ECO:0007669"/>
    <property type="project" value="UniProtKB-UniRule"/>
</dbReference>
<dbReference type="InterPro" id="IPR003837">
    <property type="entry name" value="GatC"/>
</dbReference>
<evidence type="ECO:0000313" key="7">
    <source>
        <dbReference type="EMBL" id="OTA40795.1"/>
    </source>
</evidence>
<evidence type="ECO:0000313" key="8">
    <source>
        <dbReference type="Proteomes" id="UP000194267"/>
    </source>
</evidence>
<comment type="similarity">
    <text evidence="1 6">Belongs to the GatC family.</text>
</comment>
<dbReference type="EC" id="6.3.5.-" evidence="6"/>
<evidence type="ECO:0000256" key="5">
    <source>
        <dbReference type="ARBA" id="ARBA00047913"/>
    </source>
</evidence>
<dbReference type="OMA" id="VTPMAMK"/>
<dbReference type="Pfam" id="PF02686">
    <property type="entry name" value="GatC"/>
    <property type="match status" value="1"/>
</dbReference>
<comment type="catalytic activity">
    <reaction evidence="4 6">
        <text>L-aspartyl-tRNA(Asn) + L-glutamine + ATP + H2O = L-asparaginyl-tRNA(Asn) + L-glutamate + ADP + phosphate + 2 H(+)</text>
        <dbReference type="Rhea" id="RHEA:14513"/>
        <dbReference type="Rhea" id="RHEA-COMP:9674"/>
        <dbReference type="Rhea" id="RHEA-COMP:9677"/>
        <dbReference type="ChEBI" id="CHEBI:15377"/>
        <dbReference type="ChEBI" id="CHEBI:15378"/>
        <dbReference type="ChEBI" id="CHEBI:29985"/>
        <dbReference type="ChEBI" id="CHEBI:30616"/>
        <dbReference type="ChEBI" id="CHEBI:43474"/>
        <dbReference type="ChEBI" id="CHEBI:58359"/>
        <dbReference type="ChEBI" id="CHEBI:78515"/>
        <dbReference type="ChEBI" id="CHEBI:78516"/>
        <dbReference type="ChEBI" id="CHEBI:456216"/>
    </reaction>
</comment>
<dbReference type="GO" id="GO:0050566">
    <property type="term" value="F:asparaginyl-tRNA synthase (glutamine-hydrolyzing) activity"/>
    <property type="evidence" value="ECO:0007669"/>
    <property type="project" value="RHEA"/>
</dbReference>
<comment type="caution">
    <text evidence="7">The sequence shown here is derived from an EMBL/GenBank/DDBJ whole genome shotgun (WGS) entry which is preliminary data.</text>
</comment>
<dbReference type="Gene3D" id="1.10.20.60">
    <property type="entry name" value="Glu-tRNAGln amidotransferase C subunit, N-terminal domain"/>
    <property type="match status" value="1"/>
</dbReference>
<keyword evidence="6" id="KW-0067">ATP-binding</keyword>
<accession>A0A1Y2T6H3</accession>
<dbReference type="GO" id="GO:0006412">
    <property type="term" value="P:translation"/>
    <property type="evidence" value="ECO:0007669"/>
    <property type="project" value="UniProtKB-UniRule"/>
</dbReference>
<dbReference type="PANTHER" id="PTHR15004:SF0">
    <property type="entry name" value="GLUTAMYL-TRNA(GLN) AMIDOTRANSFERASE SUBUNIT C, MITOCHONDRIAL"/>
    <property type="match status" value="1"/>
</dbReference>
<evidence type="ECO:0000256" key="6">
    <source>
        <dbReference type="HAMAP-Rule" id="MF_00122"/>
    </source>
</evidence>
<keyword evidence="6" id="KW-0547">Nucleotide-binding</keyword>
<dbReference type="NCBIfam" id="TIGR00135">
    <property type="entry name" value="gatC"/>
    <property type="match status" value="1"/>
</dbReference>
<dbReference type="HAMAP" id="MF_00122">
    <property type="entry name" value="GatC"/>
    <property type="match status" value="1"/>
</dbReference>
<organism evidence="7 8">
    <name type="scientific">Symbiobacterium thermophilum</name>
    <dbReference type="NCBI Taxonomy" id="2734"/>
    <lineage>
        <taxon>Bacteria</taxon>
        <taxon>Bacillati</taxon>
        <taxon>Bacillota</taxon>
        <taxon>Clostridia</taxon>
        <taxon>Eubacteriales</taxon>
        <taxon>Symbiobacteriaceae</taxon>
        <taxon>Symbiobacterium</taxon>
    </lineage>
</organism>
<dbReference type="GO" id="GO:0070681">
    <property type="term" value="P:glutaminyl-tRNAGln biosynthesis via transamidation"/>
    <property type="evidence" value="ECO:0007669"/>
    <property type="project" value="TreeGrafter"/>
</dbReference>
<evidence type="ECO:0000256" key="2">
    <source>
        <dbReference type="ARBA" id="ARBA00011123"/>
    </source>
</evidence>
<dbReference type="SMR" id="A0A1Y2T6H3"/>
<dbReference type="EMBL" id="LWLV01001169">
    <property type="protein sequence ID" value="OTA40795.1"/>
    <property type="molecule type" value="Genomic_DNA"/>
</dbReference>
<dbReference type="GO" id="GO:0005524">
    <property type="term" value="F:ATP binding"/>
    <property type="evidence" value="ECO:0007669"/>
    <property type="project" value="UniProtKB-KW"/>
</dbReference>
<comment type="catalytic activity">
    <reaction evidence="5 6">
        <text>L-glutamyl-tRNA(Gln) + L-glutamine + ATP + H2O = L-glutaminyl-tRNA(Gln) + L-glutamate + ADP + phosphate + H(+)</text>
        <dbReference type="Rhea" id="RHEA:17521"/>
        <dbReference type="Rhea" id="RHEA-COMP:9681"/>
        <dbReference type="Rhea" id="RHEA-COMP:9684"/>
        <dbReference type="ChEBI" id="CHEBI:15377"/>
        <dbReference type="ChEBI" id="CHEBI:15378"/>
        <dbReference type="ChEBI" id="CHEBI:29985"/>
        <dbReference type="ChEBI" id="CHEBI:30616"/>
        <dbReference type="ChEBI" id="CHEBI:43474"/>
        <dbReference type="ChEBI" id="CHEBI:58359"/>
        <dbReference type="ChEBI" id="CHEBI:78520"/>
        <dbReference type="ChEBI" id="CHEBI:78521"/>
        <dbReference type="ChEBI" id="CHEBI:456216"/>
    </reaction>
</comment>
<dbReference type="GO" id="GO:0006450">
    <property type="term" value="P:regulation of translational fidelity"/>
    <property type="evidence" value="ECO:0007669"/>
    <property type="project" value="InterPro"/>
</dbReference>
<dbReference type="GO" id="GO:0016740">
    <property type="term" value="F:transferase activity"/>
    <property type="evidence" value="ECO:0007669"/>
    <property type="project" value="UniProtKB-KW"/>
</dbReference>
<dbReference type="AlphaFoldDB" id="A0A1Y2T6H3"/>
<evidence type="ECO:0000256" key="3">
    <source>
        <dbReference type="ARBA" id="ARBA00024799"/>
    </source>
</evidence>
<keyword evidence="6" id="KW-0648">Protein biosynthesis</keyword>